<feature type="chain" id="PRO_5010274609" evidence="1">
    <location>
        <begin position="32"/>
        <end position="86"/>
    </location>
</feature>
<protein>
    <submittedName>
        <fullName evidence="2">Uncharacterized protein</fullName>
    </submittedName>
</protein>
<dbReference type="Proteomes" id="UP000182375">
    <property type="component" value="Unassembled WGS sequence"/>
</dbReference>
<dbReference type="GeneID" id="95516212"/>
<gene>
    <name evidence="2" type="ORF">SAMN04490357_7217</name>
</gene>
<accession>A0A1H5GTQ9</accession>
<organism evidence="2 3">
    <name type="scientific">Streptomyces misionensis</name>
    <dbReference type="NCBI Taxonomy" id="67331"/>
    <lineage>
        <taxon>Bacteria</taxon>
        <taxon>Bacillati</taxon>
        <taxon>Actinomycetota</taxon>
        <taxon>Actinomycetes</taxon>
        <taxon>Kitasatosporales</taxon>
        <taxon>Streptomycetaceae</taxon>
        <taxon>Streptomyces</taxon>
    </lineage>
</organism>
<dbReference type="AlphaFoldDB" id="A0A1H5GTQ9"/>
<evidence type="ECO:0000256" key="1">
    <source>
        <dbReference type="SAM" id="SignalP"/>
    </source>
</evidence>
<dbReference type="EMBL" id="FNTD01000004">
    <property type="protein sequence ID" value="SEE18861.1"/>
    <property type="molecule type" value="Genomic_DNA"/>
</dbReference>
<reference evidence="2 3" key="1">
    <citation type="submission" date="2016-10" db="EMBL/GenBank/DDBJ databases">
        <authorList>
            <person name="de Groot N.N."/>
        </authorList>
    </citation>
    <scope>NUCLEOTIDE SEQUENCE [LARGE SCALE GENOMIC DNA]</scope>
    <source>
        <strain evidence="2 3">DSM 40306</strain>
    </source>
</reference>
<keyword evidence="1" id="KW-0732">Signal</keyword>
<sequence>MGKRTVRPLAVAIASAAAVAGLLAAGGPASAATQAPGAPRSAAVSAVRTADDHTDIRRQWVLDQLRWADEHGYLHLAPESHGPSGH</sequence>
<dbReference type="RefSeq" id="WP_074995500.1">
    <property type="nucleotide sequence ID" value="NZ_FNTD01000004.1"/>
</dbReference>
<feature type="signal peptide" evidence="1">
    <location>
        <begin position="1"/>
        <end position="31"/>
    </location>
</feature>
<evidence type="ECO:0000313" key="2">
    <source>
        <dbReference type="EMBL" id="SEE18861.1"/>
    </source>
</evidence>
<evidence type="ECO:0000313" key="3">
    <source>
        <dbReference type="Proteomes" id="UP000182375"/>
    </source>
</evidence>
<name>A0A1H5GTQ9_9ACTN</name>
<proteinExistence type="predicted"/>